<dbReference type="SUPFAM" id="SSF53474">
    <property type="entry name" value="alpha/beta-Hydrolases"/>
    <property type="match status" value="1"/>
</dbReference>
<accession>B8KVB0</accession>
<sequence length="575" mass="64347">MTTVDQNQAEFMDREFRTLLAEVSNGMSPLELSLATIDWLSHLSISPGKRIRLTQSFFQKLGSLGIYSIQSLVKKDAKGPASAIERRMTSDEWKRWPFNVFAQSHQVAKDWVADATLGVEGVRDEHEILVHAAADQILDLLSPANYPLTNPEVLKATWEESGRNLGRGLKYFVQDQIRDVFKNGFAENEEAFTVGENLAVTPGKVVYQNALIELIQYSPVTETVAAEPVLISPAWIMKYYILDLSPKNSLVKYLTEQGKTVFMISWKNPGAEDKHMGLEDYVKLGIMDALDAVCTVCPKRKVHAVGYCIGGTLLSMAAAAMARDDDDRLQSLSLFAAQTDFSEAGEITRFISASQLSFLEKLMWKRGYLGSENMGGAFSSLRSSDLIYAGIVNRYFLGKDMALNDLMSWNADGTRMPYQMHTEYLEKLYLNNELATNKFHVGGRVVSISDISVPLFVLGTETDHVAPWKSVYKILGQTHNELTFALTSGGHNAGVVSGPQHPRRRYRLHTRPEGGKYIDADEWMEQEAPIEGSWWPAWDQWLDDHTSERVDPPAMGASRRGLKPLRDAPGEYVFG</sequence>
<evidence type="ECO:0000259" key="3">
    <source>
        <dbReference type="Pfam" id="PF07167"/>
    </source>
</evidence>
<dbReference type="EMBL" id="DS999411">
    <property type="protein sequence ID" value="EED35923.1"/>
    <property type="molecule type" value="Genomic_DNA"/>
</dbReference>
<reference evidence="6" key="1">
    <citation type="journal article" date="2013" name="BMC Microbiol.">
        <title>Taxonomy and evolution of bacteriochlorophyll a-containing members of the OM60/NOR5 clade of marine gammaproteobacteria: description of Luminiphilus syltensis gen. nov., sp. nov., reclassification of Haliea rubra as Pseudohaliea rubra gen. nov., comb. nov., and emendation of Chromatocurvus halotolerans.</title>
        <authorList>
            <person name="Spring S."/>
            <person name="Riedel T."/>
            <person name="Sproer C."/>
            <person name="Yan S."/>
            <person name="Harder J."/>
            <person name="Fuchs B.M."/>
        </authorList>
    </citation>
    <scope>NUCLEOTIDE SEQUENCE [LARGE SCALE GENOMIC DNA]</scope>
    <source>
        <strain evidence="6">NOR51-B</strain>
    </source>
</reference>
<evidence type="ECO:0000256" key="1">
    <source>
        <dbReference type="ARBA" id="ARBA00022679"/>
    </source>
</evidence>
<feature type="domain" description="Poly-beta-hydroxybutyrate polymerase N-terminal" evidence="4">
    <location>
        <begin position="8"/>
        <end position="49"/>
    </location>
</feature>
<dbReference type="Proteomes" id="UP000004699">
    <property type="component" value="Unassembled WGS sequence"/>
</dbReference>
<dbReference type="GO" id="GO:0016746">
    <property type="term" value="F:acyltransferase activity"/>
    <property type="evidence" value="ECO:0007669"/>
    <property type="project" value="UniProtKB-KW"/>
</dbReference>
<dbReference type="InterPro" id="IPR051321">
    <property type="entry name" value="PHA/PHB_synthase"/>
</dbReference>
<proteinExistence type="predicted"/>
<dbReference type="GO" id="GO:0042619">
    <property type="term" value="P:poly-hydroxybutyrate biosynthetic process"/>
    <property type="evidence" value="ECO:0007669"/>
    <property type="project" value="InterPro"/>
</dbReference>
<dbReference type="STRING" id="565045.NOR51B_1871"/>
<evidence type="ECO:0000256" key="2">
    <source>
        <dbReference type="ARBA" id="ARBA00023315"/>
    </source>
</evidence>
<evidence type="ECO:0000313" key="5">
    <source>
        <dbReference type="EMBL" id="EED35923.1"/>
    </source>
</evidence>
<dbReference type="PANTHER" id="PTHR36837">
    <property type="entry name" value="POLY(3-HYDROXYALKANOATE) POLYMERASE SUBUNIT PHAC"/>
    <property type="match status" value="1"/>
</dbReference>
<feature type="domain" description="Poly-beta-hydroxybutyrate polymerase N-terminal" evidence="3">
    <location>
        <begin position="85"/>
        <end position="254"/>
    </location>
</feature>
<protein>
    <submittedName>
        <fullName evidence="5">Poly-beta-hydroxybutyrate polymerase</fullName>
    </submittedName>
</protein>
<dbReference type="HOGENOM" id="CLU_017387_1_0_6"/>
<dbReference type="AlphaFoldDB" id="B8KVB0"/>
<dbReference type="Gene3D" id="3.40.50.1820">
    <property type="entry name" value="alpha/beta hydrolase"/>
    <property type="match status" value="1"/>
</dbReference>
<keyword evidence="1" id="KW-0808">Transferase</keyword>
<dbReference type="InterPro" id="IPR029058">
    <property type="entry name" value="AB_hydrolase_fold"/>
</dbReference>
<evidence type="ECO:0000313" key="6">
    <source>
        <dbReference type="Proteomes" id="UP000004699"/>
    </source>
</evidence>
<dbReference type="Pfam" id="PF07167">
    <property type="entry name" value="PhaC_N"/>
    <property type="match status" value="1"/>
</dbReference>
<dbReference type="PANTHER" id="PTHR36837:SF5">
    <property type="entry name" value="POLY-3-HYDROXYBUTYRATE SYNTHASE"/>
    <property type="match status" value="1"/>
</dbReference>
<dbReference type="Pfam" id="PF12551">
    <property type="entry name" value="PHBC_N"/>
    <property type="match status" value="1"/>
</dbReference>
<dbReference type="InterPro" id="IPR022211">
    <property type="entry name" value="PHBC_N"/>
</dbReference>
<keyword evidence="2" id="KW-0012">Acyltransferase</keyword>
<evidence type="ECO:0000259" key="4">
    <source>
        <dbReference type="Pfam" id="PF12551"/>
    </source>
</evidence>
<dbReference type="OrthoDB" id="7208816at2"/>
<gene>
    <name evidence="5" type="ORF">NOR51B_1871</name>
</gene>
<keyword evidence="6" id="KW-1185">Reference proteome</keyword>
<dbReference type="eggNOG" id="COG3243">
    <property type="taxonomic scope" value="Bacteria"/>
</dbReference>
<name>B8KVB0_9GAMM</name>
<organism evidence="5 6">
    <name type="scientific">Luminiphilus syltensis NOR5-1B</name>
    <dbReference type="NCBI Taxonomy" id="565045"/>
    <lineage>
        <taxon>Bacteria</taxon>
        <taxon>Pseudomonadati</taxon>
        <taxon>Pseudomonadota</taxon>
        <taxon>Gammaproteobacteria</taxon>
        <taxon>Cellvibrionales</taxon>
        <taxon>Halieaceae</taxon>
        <taxon>Luminiphilus</taxon>
    </lineage>
</organism>
<dbReference type="InterPro" id="IPR010941">
    <property type="entry name" value="PhaC_N"/>
</dbReference>